<proteinExistence type="predicted"/>
<keyword evidence="2" id="KW-1185">Reference proteome</keyword>
<dbReference type="EMBL" id="CM042021">
    <property type="protein sequence ID" value="KAI3819323.1"/>
    <property type="molecule type" value="Genomic_DNA"/>
</dbReference>
<comment type="caution">
    <text evidence="1">The sequence shown here is derived from an EMBL/GenBank/DDBJ whole genome shotgun (WGS) entry which is preliminary data.</text>
</comment>
<protein>
    <submittedName>
        <fullName evidence="1">Uncharacterized protein</fullName>
    </submittedName>
</protein>
<accession>A0ACB9JFP1</accession>
<evidence type="ECO:0000313" key="1">
    <source>
        <dbReference type="EMBL" id="KAI3819323.1"/>
    </source>
</evidence>
<dbReference type="Proteomes" id="UP001056120">
    <property type="component" value="Linkage Group LG04"/>
</dbReference>
<sequence length="114" mass="13217">MDWGSGKWKGADIIVLNSGHWWNSEKTTRVGCYFQEEEHVKMNMSIETAYRKSIETVLDWISKEVDTNKRQVIFRSFSFVHFRFGFIFCLLNMGVPGAVIGNQVVPATLRHCRT</sequence>
<evidence type="ECO:0000313" key="2">
    <source>
        <dbReference type="Proteomes" id="UP001056120"/>
    </source>
</evidence>
<gene>
    <name evidence="1" type="ORF">L1987_13150</name>
</gene>
<reference evidence="1 2" key="2">
    <citation type="journal article" date="2022" name="Mol. Ecol. Resour.">
        <title>The genomes of chicory, endive, great burdock and yacon provide insights into Asteraceae paleo-polyploidization history and plant inulin production.</title>
        <authorList>
            <person name="Fan W."/>
            <person name="Wang S."/>
            <person name="Wang H."/>
            <person name="Wang A."/>
            <person name="Jiang F."/>
            <person name="Liu H."/>
            <person name="Zhao H."/>
            <person name="Xu D."/>
            <person name="Zhang Y."/>
        </authorList>
    </citation>
    <scope>NUCLEOTIDE SEQUENCE [LARGE SCALE GENOMIC DNA]</scope>
    <source>
        <strain evidence="2">cv. Yunnan</strain>
        <tissue evidence="1">Leaves</tissue>
    </source>
</reference>
<organism evidence="1 2">
    <name type="scientific">Smallanthus sonchifolius</name>
    <dbReference type="NCBI Taxonomy" id="185202"/>
    <lineage>
        <taxon>Eukaryota</taxon>
        <taxon>Viridiplantae</taxon>
        <taxon>Streptophyta</taxon>
        <taxon>Embryophyta</taxon>
        <taxon>Tracheophyta</taxon>
        <taxon>Spermatophyta</taxon>
        <taxon>Magnoliopsida</taxon>
        <taxon>eudicotyledons</taxon>
        <taxon>Gunneridae</taxon>
        <taxon>Pentapetalae</taxon>
        <taxon>asterids</taxon>
        <taxon>campanulids</taxon>
        <taxon>Asterales</taxon>
        <taxon>Asteraceae</taxon>
        <taxon>Asteroideae</taxon>
        <taxon>Heliantheae alliance</taxon>
        <taxon>Millerieae</taxon>
        <taxon>Smallanthus</taxon>
    </lineage>
</organism>
<name>A0ACB9JFP1_9ASTR</name>
<reference evidence="2" key="1">
    <citation type="journal article" date="2022" name="Mol. Ecol. Resour.">
        <title>The genomes of chicory, endive, great burdock and yacon provide insights into Asteraceae palaeo-polyploidization history and plant inulin production.</title>
        <authorList>
            <person name="Fan W."/>
            <person name="Wang S."/>
            <person name="Wang H."/>
            <person name="Wang A."/>
            <person name="Jiang F."/>
            <person name="Liu H."/>
            <person name="Zhao H."/>
            <person name="Xu D."/>
            <person name="Zhang Y."/>
        </authorList>
    </citation>
    <scope>NUCLEOTIDE SEQUENCE [LARGE SCALE GENOMIC DNA]</scope>
    <source>
        <strain evidence="2">cv. Yunnan</strain>
    </source>
</reference>